<feature type="repeat" description="RCC1" evidence="2">
    <location>
        <begin position="182"/>
        <end position="233"/>
    </location>
</feature>
<dbReference type="AlphaFoldDB" id="A0A9P0DY69"/>
<feature type="compositionally biased region" description="Basic residues" evidence="3">
    <location>
        <begin position="1"/>
        <end position="21"/>
    </location>
</feature>
<dbReference type="PROSITE" id="PS00626">
    <property type="entry name" value="RCC1_2"/>
    <property type="match status" value="2"/>
</dbReference>
<reference evidence="5" key="2">
    <citation type="submission" date="2022-10" db="EMBL/GenBank/DDBJ databases">
        <authorList>
            <consortium name="ENA_rothamsted_submissions"/>
            <consortium name="culmorum"/>
            <person name="King R."/>
        </authorList>
    </citation>
    <scope>NUCLEOTIDE SEQUENCE</scope>
</reference>
<dbReference type="PANTHER" id="PTHR46207:SF1">
    <property type="entry name" value="PROTEIN RCC2"/>
    <property type="match status" value="1"/>
</dbReference>
<evidence type="ECO:0000313" key="5">
    <source>
        <dbReference type="EMBL" id="CAH1183142.1"/>
    </source>
</evidence>
<evidence type="ECO:0000256" key="3">
    <source>
        <dbReference type="SAM" id="MobiDB-lite"/>
    </source>
</evidence>
<protein>
    <recommendedName>
        <fullName evidence="4">RCC1-like domain-containing protein</fullName>
    </recommendedName>
</protein>
<evidence type="ECO:0000259" key="4">
    <source>
        <dbReference type="Pfam" id="PF25390"/>
    </source>
</evidence>
<name>A0A9P0DY69_PHACE</name>
<evidence type="ECO:0000313" key="6">
    <source>
        <dbReference type="Proteomes" id="UP001153737"/>
    </source>
</evidence>
<feature type="repeat" description="RCC1" evidence="2">
    <location>
        <begin position="130"/>
        <end position="181"/>
    </location>
</feature>
<reference evidence="5" key="1">
    <citation type="submission" date="2022-01" db="EMBL/GenBank/DDBJ databases">
        <authorList>
            <person name="King R."/>
        </authorList>
    </citation>
    <scope>NUCLEOTIDE SEQUENCE</scope>
</reference>
<dbReference type="EMBL" id="OU896715">
    <property type="protein sequence ID" value="CAH1183142.1"/>
    <property type="molecule type" value="Genomic_DNA"/>
</dbReference>
<dbReference type="GO" id="GO:0031267">
    <property type="term" value="F:small GTPase binding"/>
    <property type="evidence" value="ECO:0007669"/>
    <property type="project" value="TreeGrafter"/>
</dbReference>
<evidence type="ECO:0000256" key="2">
    <source>
        <dbReference type="PROSITE-ProRule" id="PRU00235"/>
    </source>
</evidence>
<sequence length="481" mass="52331">MSTSNKRKKAPTKKVANKKGKRKEDMDSDMSDGGVNENGVQPDEVLIAGHGDVLDEPTPLPKELLNTLIKPAGLFIYFGNVNWDSMGKREVKGQKVFPNLYLPHRFMNLRVRLVASGCVAGHCVIVTEEGKAMTMGRNTQGQLGLDHTDTVNVPTLVPAMENMNVIGAACGRHHTLLLTDTGTVYAFGDNRSGQCGVGNLQPQLLTPTRINYRGPPIIKVGAGADFSVILDVKGGLHSFGLPEYGQLGHNTDGKYFKTTTKLCFDYQTSPKRVVLYIEKSKDGHVSPVDVTEIVDFSCGQNHTVAIDSKKRAFSWGFGGFGRLGHAEQKDEMVPRLIKYFDSQSRGIRSVHCGSTYSLAITEYNGLFMFGQTKKTGEANMYPKPIQDLAGWNVKHVGTGQTSIVVAADETVIAWGGSPCYGELGIGEIQKTSTTPKEVNKLSGVKCNGLAMGMCFTMMIAADDTPEQKQKLEALKEYIPSS</sequence>
<dbReference type="PANTHER" id="PTHR46207">
    <property type="entry name" value="PROTEIN RCC2"/>
    <property type="match status" value="1"/>
</dbReference>
<dbReference type="PROSITE" id="PS50012">
    <property type="entry name" value="RCC1_3"/>
    <property type="match status" value="5"/>
</dbReference>
<dbReference type="GO" id="GO:0016020">
    <property type="term" value="C:membrane"/>
    <property type="evidence" value="ECO:0007669"/>
    <property type="project" value="TreeGrafter"/>
</dbReference>
<dbReference type="InterPro" id="IPR000408">
    <property type="entry name" value="Reg_chr_condens"/>
</dbReference>
<feature type="domain" description="RCC1-like" evidence="4">
    <location>
        <begin position="78"/>
        <end position="457"/>
    </location>
</feature>
<feature type="region of interest" description="Disordered" evidence="3">
    <location>
        <begin position="1"/>
        <end position="40"/>
    </location>
</feature>
<feature type="repeat" description="RCC1" evidence="2">
    <location>
        <begin position="234"/>
        <end position="309"/>
    </location>
</feature>
<dbReference type="SUPFAM" id="SSF50985">
    <property type="entry name" value="RCC1/BLIP-II"/>
    <property type="match status" value="1"/>
</dbReference>
<proteinExistence type="predicted"/>
<feature type="repeat" description="RCC1" evidence="2">
    <location>
        <begin position="310"/>
        <end position="363"/>
    </location>
</feature>
<evidence type="ECO:0000256" key="1">
    <source>
        <dbReference type="ARBA" id="ARBA00022737"/>
    </source>
</evidence>
<organism evidence="5 6">
    <name type="scientific">Phaedon cochleariae</name>
    <name type="common">Mustard beetle</name>
    <dbReference type="NCBI Taxonomy" id="80249"/>
    <lineage>
        <taxon>Eukaryota</taxon>
        <taxon>Metazoa</taxon>
        <taxon>Ecdysozoa</taxon>
        <taxon>Arthropoda</taxon>
        <taxon>Hexapoda</taxon>
        <taxon>Insecta</taxon>
        <taxon>Pterygota</taxon>
        <taxon>Neoptera</taxon>
        <taxon>Endopterygota</taxon>
        <taxon>Coleoptera</taxon>
        <taxon>Polyphaga</taxon>
        <taxon>Cucujiformia</taxon>
        <taxon>Chrysomeloidea</taxon>
        <taxon>Chrysomelidae</taxon>
        <taxon>Chrysomelinae</taxon>
        <taxon>Chrysomelini</taxon>
        <taxon>Phaedon</taxon>
    </lineage>
</organism>
<accession>A0A9P0DY69</accession>
<feature type="repeat" description="RCC1" evidence="2">
    <location>
        <begin position="409"/>
        <end position="462"/>
    </location>
</feature>
<dbReference type="InterPro" id="IPR058923">
    <property type="entry name" value="RCC1-like_dom"/>
</dbReference>
<dbReference type="Proteomes" id="UP001153737">
    <property type="component" value="Chromosome 9"/>
</dbReference>
<dbReference type="InterPro" id="IPR028641">
    <property type="entry name" value="RCC2"/>
</dbReference>
<dbReference type="Pfam" id="PF25390">
    <property type="entry name" value="WD40_RLD"/>
    <property type="match status" value="1"/>
</dbReference>
<gene>
    <name evidence="5" type="ORF">PHAECO_LOCUS13135</name>
</gene>
<dbReference type="InterPro" id="IPR009091">
    <property type="entry name" value="RCC1/BLIP-II"/>
</dbReference>
<dbReference type="Gene3D" id="2.130.10.30">
    <property type="entry name" value="Regulator of chromosome condensation 1/beta-lactamase-inhibitor protein II"/>
    <property type="match status" value="2"/>
</dbReference>
<keyword evidence="6" id="KW-1185">Reference proteome</keyword>
<keyword evidence="1" id="KW-0677">Repeat</keyword>
<dbReference type="PRINTS" id="PR00633">
    <property type="entry name" value="RCCNDNSATION"/>
</dbReference>